<keyword evidence="1" id="KW-1133">Transmembrane helix</keyword>
<dbReference type="Proteomes" id="UP000678317">
    <property type="component" value="Unassembled WGS sequence"/>
</dbReference>
<reference evidence="2 3" key="1">
    <citation type="submission" date="2021-03" db="EMBL/GenBank/DDBJ databases">
        <title>novel species in genus Cellulomonas.</title>
        <authorList>
            <person name="Zhang G."/>
        </authorList>
    </citation>
    <scope>NUCLEOTIDE SEQUENCE [LARGE SCALE GENOMIC DNA]</scope>
    <source>
        <strain evidence="3">zg-ZUI188</strain>
    </source>
</reference>
<feature type="transmembrane region" description="Helical" evidence="1">
    <location>
        <begin position="12"/>
        <end position="35"/>
    </location>
</feature>
<protein>
    <submittedName>
        <fullName evidence="2">Uncharacterized protein</fullName>
    </submittedName>
</protein>
<dbReference type="EMBL" id="JAGFBM010000003">
    <property type="protein sequence ID" value="MBO3084532.1"/>
    <property type="molecule type" value="Genomic_DNA"/>
</dbReference>
<evidence type="ECO:0000313" key="2">
    <source>
        <dbReference type="EMBL" id="MBO3084532.1"/>
    </source>
</evidence>
<sequence>MTTRTVPRQVVRGVLVAVVVVAALVSVPTLAVWAWGPGRSSDLWSERFGDPLITLADGVELPAVPPTLRSWEFRTSALGLPDDTAVLADAFGGPVVAVADGVYATATGTVSIWEQSPGTPDDDGDMYTFQGPSVVSTPGVATFPAADAREREARRILTALGWPTDTVLHVDQRPDGAARFVAEPRVPGTDQTARPSGMAPPVIISFVEDGSLRSVSFSTTVPARSTDVATVSADQALDALRHHRDGSMPQVHHVPSFMEHVTDRLFSPLNAPSAPAGPITTATLIAGVATAEPQDSLPAWEFSDADGVVAGWALAVTR</sequence>
<name>A0ABS3SFM0_9CELL</name>
<proteinExistence type="predicted"/>
<gene>
    <name evidence="2" type="ORF">J4035_07760</name>
</gene>
<keyword evidence="1" id="KW-0472">Membrane</keyword>
<evidence type="ECO:0000256" key="1">
    <source>
        <dbReference type="SAM" id="Phobius"/>
    </source>
</evidence>
<evidence type="ECO:0000313" key="3">
    <source>
        <dbReference type="Proteomes" id="UP000678317"/>
    </source>
</evidence>
<accession>A0ABS3SFM0</accession>
<organism evidence="2 3">
    <name type="scientific">Cellulomonas fengjieae</name>
    <dbReference type="NCBI Taxonomy" id="2819978"/>
    <lineage>
        <taxon>Bacteria</taxon>
        <taxon>Bacillati</taxon>
        <taxon>Actinomycetota</taxon>
        <taxon>Actinomycetes</taxon>
        <taxon>Micrococcales</taxon>
        <taxon>Cellulomonadaceae</taxon>
        <taxon>Cellulomonas</taxon>
    </lineage>
</organism>
<comment type="caution">
    <text evidence="2">The sequence shown here is derived from an EMBL/GenBank/DDBJ whole genome shotgun (WGS) entry which is preliminary data.</text>
</comment>
<keyword evidence="3" id="KW-1185">Reference proteome</keyword>
<keyword evidence="1" id="KW-0812">Transmembrane</keyword>
<dbReference type="RefSeq" id="WP_208214005.1">
    <property type="nucleotide sequence ID" value="NZ_CP074404.1"/>
</dbReference>